<accession>A0A9D2NSN5</accession>
<evidence type="ECO:0000313" key="3">
    <source>
        <dbReference type="Proteomes" id="UP000823896"/>
    </source>
</evidence>
<dbReference type="AlphaFoldDB" id="A0A9D2NSN5"/>
<comment type="caution">
    <text evidence="2">The sequence shown here is derived from an EMBL/GenBank/DDBJ whole genome shotgun (WGS) entry which is preliminary data.</text>
</comment>
<dbReference type="EMBL" id="DWWM01000024">
    <property type="protein sequence ID" value="HJC36294.1"/>
    <property type="molecule type" value="Genomic_DNA"/>
</dbReference>
<organism evidence="2 3">
    <name type="scientific">Candidatus Merdibacter merdavium</name>
    <dbReference type="NCBI Taxonomy" id="2838692"/>
    <lineage>
        <taxon>Bacteria</taxon>
        <taxon>Bacillati</taxon>
        <taxon>Bacillota</taxon>
        <taxon>Erysipelotrichia</taxon>
        <taxon>Erysipelotrichales</taxon>
        <taxon>Erysipelotrichaceae</taxon>
        <taxon>Merdibacter</taxon>
    </lineage>
</organism>
<feature type="transmembrane region" description="Helical" evidence="1">
    <location>
        <begin position="147"/>
        <end position="178"/>
    </location>
</feature>
<feature type="transmembrane region" description="Helical" evidence="1">
    <location>
        <begin position="102"/>
        <end position="127"/>
    </location>
</feature>
<evidence type="ECO:0000256" key="1">
    <source>
        <dbReference type="SAM" id="Phobius"/>
    </source>
</evidence>
<gene>
    <name evidence="2" type="ORF">H9702_04100</name>
</gene>
<feature type="transmembrane region" description="Helical" evidence="1">
    <location>
        <begin position="199"/>
        <end position="217"/>
    </location>
</feature>
<feature type="transmembrane region" description="Helical" evidence="1">
    <location>
        <begin position="257"/>
        <end position="277"/>
    </location>
</feature>
<feature type="transmembrane region" description="Helical" evidence="1">
    <location>
        <begin position="229"/>
        <end position="250"/>
    </location>
</feature>
<protein>
    <submittedName>
        <fullName evidence="2">DUF2232 domain-containing protein</fullName>
    </submittedName>
</protein>
<proteinExistence type="predicted"/>
<reference evidence="2" key="2">
    <citation type="submission" date="2021-04" db="EMBL/GenBank/DDBJ databases">
        <authorList>
            <person name="Gilroy R."/>
        </authorList>
    </citation>
    <scope>NUCLEOTIDE SEQUENCE</scope>
    <source>
        <strain evidence="2">CHK187-11901</strain>
    </source>
</reference>
<dbReference type="Proteomes" id="UP000823896">
    <property type="component" value="Unassembled WGS sequence"/>
</dbReference>
<evidence type="ECO:0000313" key="2">
    <source>
        <dbReference type="EMBL" id="HJC36294.1"/>
    </source>
</evidence>
<feature type="transmembrane region" description="Helical" evidence="1">
    <location>
        <begin position="63"/>
        <end position="90"/>
    </location>
</feature>
<keyword evidence="1" id="KW-0472">Membrane</keyword>
<name>A0A9D2NSN5_9FIRM</name>
<sequence length="291" mass="31749">MTSHVRMLCEGAMMCALTALVLLINRIFGGMIETAFPWLLVFPLLIYCVRHGIKAALTCSVSIVLLSLMLCTFTTLFYVLSAVLCALAYGSGVRQGAANRTLLWRTGLISFTSNLLSMVVLASLFGYDPLEEAQLLSELFQAGAQTIMQAALAIAIFSVIVCSLLQTLCIHFVSLLLLKRLGLPAHPVKKPQEISGPRWLGATILMIWVLYSCGIVIKLDTGMRLLEVGMMSACLCAAVYGALTLMCVCLRRGHPRGMLAAYVLLFVPVINLFLVLLGEADLLLQLRGRMM</sequence>
<keyword evidence="1" id="KW-1133">Transmembrane helix</keyword>
<dbReference type="InterPro" id="IPR018710">
    <property type="entry name" value="DUF2232"/>
</dbReference>
<keyword evidence="1" id="KW-0812">Transmembrane</keyword>
<reference evidence="2" key="1">
    <citation type="journal article" date="2021" name="PeerJ">
        <title>Extensive microbial diversity within the chicken gut microbiome revealed by metagenomics and culture.</title>
        <authorList>
            <person name="Gilroy R."/>
            <person name="Ravi A."/>
            <person name="Getino M."/>
            <person name="Pursley I."/>
            <person name="Horton D.L."/>
            <person name="Alikhan N.F."/>
            <person name="Baker D."/>
            <person name="Gharbi K."/>
            <person name="Hall N."/>
            <person name="Watson M."/>
            <person name="Adriaenssens E.M."/>
            <person name="Foster-Nyarko E."/>
            <person name="Jarju S."/>
            <person name="Secka A."/>
            <person name="Antonio M."/>
            <person name="Oren A."/>
            <person name="Chaudhuri R.R."/>
            <person name="La Ragione R."/>
            <person name="Hildebrand F."/>
            <person name="Pallen M.J."/>
        </authorList>
    </citation>
    <scope>NUCLEOTIDE SEQUENCE</scope>
    <source>
        <strain evidence="2">CHK187-11901</strain>
    </source>
</reference>
<dbReference type="Pfam" id="PF09991">
    <property type="entry name" value="DUF2232"/>
    <property type="match status" value="1"/>
</dbReference>